<comment type="caution">
    <text evidence="1">The sequence shown here is derived from an EMBL/GenBank/DDBJ whole genome shotgun (WGS) entry which is preliminary data.</text>
</comment>
<dbReference type="RefSeq" id="WP_188814874.1">
    <property type="nucleotide sequence ID" value="NZ_BMHT01000005.1"/>
</dbReference>
<sequence length="112" mass="12698">MHTHRSRLATLLLLCFLRVLLPDAWVLALHNHQHTCEEPVHASTPTKAKLLLTAKHQHCQTDNFSHVPFQLASPLEFRLVAVYPVVRTYCSGVLWLSSSVATRYLRGPPHQA</sequence>
<dbReference type="Proteomes" id="UP000632273">
    <property type="component" value="Unassembled WGS sequence"/>
</dbReference>
<gene>
    <name evidence="1" type="ORF">GCM10011383_30380</name>
</gene>
<keyword evidence="2" id="KW-1185">Reference proteome</keyword>
<evidence type="ECO:0008006" key="3">
    <source>
        <dbReference type="Google" id="ProtNLM"/>
    </source>
</evidence>
<evidence type="ECO:0000313" key="1">
    <source>
        <dbReference type="EMBL" id="GGF16844.1"/>
    </source>
</evidence>
<name>A0ABQ1UDY4_9BACT</name>
<organism evidence="1 2">
    <name type="scientific">Hymenobacter cavernae</name>
    <dbReference type="NCBI Taxonomy" id="2044852"/>
    <lineage>
        <taxon>Bacteria</taxon>
        <taxon>Pseudomonadati</taxon>
        <taxon>Bacteroidota</taxon>
        <taxon>Cytophagia</taxon>
        <taxon>Cytophagales</taxon>
        <taxon>Hymenobacteraceae</taxon>
        <taxon>Hymenobacter</taxon>
    </lineage>
</organism>
<evidence type="ECO:0000313" key="2">
    <source>
        <dbReference type="Proteomes" id="UP000632273"/>
    </source>
</evidence>
<accession>A0ABQ1UDY4</accession>
<dbReference type="EMBL" id="BMHT01000005">
    <property type="protein sequence ID" value="GGF16844.1"/>
    <property type="molecule type" value="Genomic_DNA"/>
</dbReference>
<proteinExistence type="predicted"/>
<reference evidence="2" key="1">
    <citation type="journal article" date="2019" name="Int. J. Syst. Evol. Microbiol.">
        <title>The Global Catalogue of Microorganisms (GCM) 10K type strain sequencing project: providing services to taxonomists for standard genome sequencing and annotation.</title>
        <authorList>
            <consortium name="The Broad Institute Genomics Platform"/>
            <consortium name="The Broad Institute Genome Sequencing Center for Infectious Disease"/>
            <person name="Wu L."/>
            <person name="Ma J."/>
        </authorList>
    </citation>
    <scope>NUCLEOTIDE SEQUENCE [LARGE SCALE GENOMIC DNA]</scope>
    <source>
        <strain evidence="2">CGMCC 1.15197</strain>
    </source>
</reference>
<protein>
    <recommendedName>
        <fullName evidence="3">Secreted protein</fullName>
    </recommendedName>
</protein>